<organism evidence="1 2">
    <name type="scientific">Talaromyces marneffei (strain ATCC 18224 / CBS 334.59 / QM 7333)</name>
    <name type="common">Penicillium marneffei</name>
    <dbReference type="NCBI Taxonomy" id="441960"/>
    <lineage>
        <taxon>Eukaryota</taxon>
        <taxon>Fungi</taxon>
        <taxon>Dikarya</taxon>
        <taxon>Ascomycota</taxon>
        <taxon>Pezizomycotina</taxon>
        <taxon>Eurotiomycetes</taxon>
        <taxon>Eurotiomycetidae</taxon>
        <taxon>Eurotiales</taxon>
        <taxon>Trichocomaceae</taxon>
        <taxon>Talaromyces</taxon>
        <taxon>Talaromyces sect. Talaromyces</taxon>
    </lineage>
</organism>
<sequence>MYTKFNAGPPHLWIQYLVKREPQMPCSNDRFTTVFLPVSARLYFQVGNPGLLAGLVGAGRGRPLDGAHDGETDDGRGIVMEGVWEDDGDLVGVDALDVQEVEFVLGADEE</sequence>
<accession>B6Q3W9</accession>
<protein>
    <submittedName>
        <fullName evidence="1">Uncharacterized protein</fullName>
    </submittedName>
</protein>
<name>B6Q3W9_TALMQ</name>
<evidence type="ECO:0000313" key="1">
    <source>
        <dbReference type="EMBL" id="EEA27162.1"/>
    </source>
</evidence>
<dbReference type="Proteomes" id="UP000001294">
    <property type="component" value="Unassembled WGS sequence"/>
</dbReference>
<dbReference type="EMBL" id="DS995899">
    <property type="protein sequence ID" value="EEA27162.1"/>
    <property type="molecule type" value="Genomic_DNA"/>
</dbReference>
<dbReference type="VEuPathDB" id="FungiDB:PMAA_020530"/>
<keyword evidence="2" id="KW-1185">Reference proteome</keyword>
<dbReference type="AlphaFoldDB" id="B6Q3W9"/>
<proteinExistence type="predicted"/>
<evidence type="ECO:0000313" key="2">
    <source>
        <dbReference type="Proteomes" id="UP000001294"/>
    </source>
</evidence>
<gene>
    <name evidence="1" type="ORF">PMAA_020530</name>
</gene>
<dbReference type="HOGENOM" id="CLU_2171898_0_0_1"/>
<reference evidence="2" key="1">
    <citation type="journal article" date="2015" name="Genome Announc.">
        <title>Genome sequence of the AIDS-associated pathogen Penicillium marneffei (ATCC18224) and its near taxonomic relative Talaromyces stipitatus (ATCC10500).</title>
        <authorList>
            <person name="Nierman W.C."/>
            <person name="Fedorova-Abrams N.D."/>
            <person name="Andrianopoulos A."/>
        </authorList>
    </citation>
    <scope>NUCLEOTIDE SEQUENCE [LARGE SCALE GENOMIC DNA]</scope>
    <source>
        <strain evidence="2">ATCC 18224 / CBS 334.59 / QM 7333</strain>
    </source>
</reference>